<name>A0ABU5HCE0_9BACT</name>
<gene>
    <name evidence="1" type="ORF">SYV04_31340</name>
</gene>
<organism evidence="1 2">
    <name type="scientific">Hyalangium rubrum</name>
    <dbReference type="NCBI Taxonomy" id="3103134"/>
    <lineage>
        <taxon>Bacteria</taxon>
        <taxon>Pseudomonadati</taxon>
        <taxon>Myxococcota</taxon>
        <taxon>Myxococcia</taxon>
        <taxon>Myxococcales</taxon>
        <taxon>Cystobacterineae</taxon>
        <taxon>Archangiaceae</taxon>
        <taxon>Hyalangium</taxon>
    </lineage>
</organism>
<evidence type="ECO:0000313" key="1">
    <source>
        <dbReference type="EMBL" id="MDY7230926.1"/>
    </source>
</evidence>
<keyword evidence="2" id="KW-1185">Reference proteome</keyword>
<dbReference type="RefSeq" id="WP_321549636.1">
    <property type="nucleotide sequence ID" value="NZ_JAXIVS010000012.1"/>
</dbReference>
<reference evidence="1 2" key="1">
    <citation type="submission" date="2023-12" db="EMBL/GenBank/DDBJ databases">
        <title>the genome sequence of Hyalangium sp. s54d21.</title>
        <authorList>
            <person name="Zhang X."/>
        </authorList>
    </citation>
    <scope>NUCLEOTIDE SEQUENCE [LARGE SCALE GENOMIC DNA]</scope>
    <source>
        <strain evidence="2">s54d21</strain>
    </source>
</reference>
<protein>
    <submittedName>
        <fullName evidence="1">TIGR02270 family protein</fullName>
    </submittedName>
</protein>
<dbReference type="NCBIfam" id="TIGR02270">
    <property type="entry name" value="TIGR02270 family protein"/>
    <property type="match status" value="1"/>
</dbReference>
<comment type="caution">
    <text evidence="1">The sequence shown here is derived from an EMBL/GenBank/DDBJ whole genome shotgun (WGS) entry which is preliminary data.</text>
</comment>
<sequence length="427" mass="46797">MRPIRWDIYEEHLEEAAFRWSQRERALDSPDDALEEVAELEAHMSSHLDALILGGEHVARQLLEPGMNADDAERVVASTLALLSGEKPHGPTAVLAMLRQAKPPVLALLLRALELADPLIIAADLSSLLKQGDSVPGLLALVIETLGTHGFATAALCKPFLTHPEPQVAAAALHATSRMRLPLDPNVLQRALDSTEWVLRDAAIVAGLMSAHRSAWTACKAELEAPRLNCRLPLLLVAMGGTERDTERLIALLSNEELRPNVLWALGFTGSIIAAEACLTVMRNKPVAALAAEAFSAITGLRIEGNYAAERLDLEEEELTPLEQEDALPRPRVDAVTEWWQQVRPRMDARKRYLAGQPLTAQVLLDALARTPMRRRHALALALALRSRGTFQLPTRALVKRQIAIWQQARAITPSILSQSFAEGLHG</sequence>
<dbReference type="Gene3D" id="1.25.10.10">
    <property type="entry name" value="Leucine-rich Repeat Variant"/>
    <property type="match status" value="1"/>
</dbReference>
<dbReference type="EMBL" id="JAXIVS010000012">
    <property type="protein sequence ID" value="MDY7230926.1"/>
    <property type="molecule type" value="Genomic_DNA"/>
</dbReference>
<accession>A0ABU5HCE0</accession>
<dbReference type="InterPro" id="IPR011989">
    <property type="entry name" value="ARM-like"/>
</dbReference>
<evidence type="ECO:0000313" key="2">
    <source>
        <dbReference type="Proteomes" id="UP001291309"/>
    </source>
</evidence>
<dbReference type="Proteomes" id="UP001291309">
    <property type="component" value="Unassembled WGS sequence"/>
</dbReference>
<dbReference type="InterPro" id="IPR011959">
    <property type="entry name" value="CHP02270"/>
</dbReference>
<proteinExistence type="predicted"/>